<evidence type="ECO:0000259" key="8">
    <source>
        <dbReference type="PROSITE" id="PS51352"/>
    </source>
</evidence>
<dbReference type="InterPro" id="IPR013766">
    <property type="entry name" value="Thioredoxin_domain"/>
</dbReference>
<dbReference type="AlphaFoldDB" id="A0A1M5BFD2"/>
<dbReference type="PROSITE" id="PS51352">
    <property type="entry name" value="THIOREDOXIN_2"/>
    <property type="match status" value="1"/>
</dbReference>
<feature type="transmembrane region" description="Helical" evidence="7">
    <location>
        <begin position="12"/>
        <end position="31"/>
    </location>
</feature>
<dbReference type="Pfam" id="PF13462">
    <property type="entry name" value="Thioredoxin_4"/>
    <property type="match status" value="1"/>
</dbReference>
<dbReference type="EMBL" id="FQVN01000003">
    <property type="protein sequence ID" value="SHF41214.1"/>
    <property type="molecule type" value="Genomic_DNA"/>
</dbReference>
<evidence type="ECO:0000256" key="2">
    <source>
        <dbReference type="ARBA" id="ARBA00022729"/>
    </source>
</evidence>
<dbReference type="PANTHER" id="PTHR13887:SF14">
    <property type="entry name" value="DISULFIDE BOND FORMATION PROTEIN D"/>
    <property type="match status" value="1"/>
</dbReference>
<evidence type="ECO:0000313" key="9">
    <source>
        <dbReference type="EMBL" id="SHF41214.1"/>
    </source>
</evidence>
<keyword evidence="7" id="KW-0812">Transmembrane</keyword>
<evidence type="ECO:0000256" key="4">
    <source>
        <dbReference type="ARBA" id="ARBA00023157"/>
    </source>
</evidence>
<organism evidence="9 10">
    <name type="scientific">Streptoalloteichus hindustanus</name>
    <dbReference type="NCBI Taxonomy" id="2017"/>
    <lineage>
        <taxon>Bacteria</taxon>
        <taxon>Bacillati</taxon>
        <taxon>Actinomycetota</taxon>
        <taxon>Actinomycetes</taxon>
        <taxon>Pseudonocardiales</taxon>
        <taxon>Pseudonocardiaceae</taxon>
        <taxon>Streptoalloteichus</taxon>
    </lineage>
</organism>
<dbReference type="STRING" id="2017.SAMN05444320_103546"/>
<feature type="region of interest" description="Disordered" evidence="6">
    <location>
        <begin position="37"/>
        <end position="63"/>
    </location>
</feature>
<keyword evidence="10" id="KW-1185">Reference proteome</keyword>
<evidence type="ECO:0000256" key="7">
    <source>
        <dbReference type="SAM" id="Phobius"/>
    </source>
</evidence>
<dbReference type="Proteomes" id="UP000184501">
    <property type="component" value="Unassembled WGS sequence"/>
</dbReference>
<dbReference type="Gene3D" id="3.40.30.10">
    <property type="entry name" value="Glutaredoxin"/>
    <property type="match status" value="1"/>
</dbReference>
<evidence type="ECO:0000256" key="1">
    <source>
        <dbReference type="ARBA" id="ARBA00005791"/>
    </source>
</evidence>
<evidence type="ECO:0000256" key="5">
    <source>
        <dbReference type="ARBA" id="ARBA00023284"/>
    </source>
</evidence>
<keyword evidence="3" id="KW-0560">Oxidoreductase</keyword>
<comment type="similarity">
    <text evidence="1">Belongs to the thioredoxin family. DsbA subfamily.</text>
</comment>
<protein>
    <submittedName>
        <fullName evidence="9">Thioredoxin</fullName>
    </submittedName>
</protein>
<sequence>MAARGGRKETLRWLVPAVVVVVAVTLAYLGAGRGDRNADGGGAATATPRASASATEGPARGLARRKADDPYAVGRVDAPVVLVEYADYRCPFCAKFSTDTKPELVRRYVDSGVLRIEWRDMPIFGEESEAAAVAARAAGRQGRFWDYHNLAFAEAPRSGHGDFPKERLLDLARRSGVPDLARFEADLADRALLAGVRADAAEAQDIGASSTPTFVINGFPLLGAQPLDEFVALIERSRGGR</sequence>
<keyword evidence="7" id="KW-0472">Membrane</keyword>
<evidence type="ECO:0000256" key="6">
    <source>
        <dbReference type="SAM" id="MobiDB-lite"/>
    </source>
</evidence>
<reference evidence="9 10" key="1">
    <citation type="submission" date="2016-11" db="EMBL/GenBank/DDBJ databases">
        <authorList>
            <person name="Jaros S."/>
            <person name="Januszkiewicz K."/>
            <person name="Wedrychowicz H."/>
        </authorList>
    </citation>
    <scope>NUCLEOTIDE SEQUENCE [LARGE SCALE GENOMIC DNA]</scope>
    <source>
        <strain evidence="9 10">DSM 44523</strain>
    </source>
</reference>
<keyword evidence="4" id="KW-1015">Disulfide bond</keyword>
<feature type="compositionally biased region" description="Low complexity" evidence="6">
    <location>
        <begin position="44"/>
        <end position="55"/>
    </location>
</feature>
<accession>A0A1M5BFD2</accession>
<keyword evidence="2" id="KW-0732">Signal</keyword>
<keyword evidence="5" id="KW-0676">Redox-active center</keyword>
<proteinExistence type="inferred from homology"/>
<name>A0A1M5BFD2_STRHI</name>
<keyword evidence="7" id="KW-1133">Transmembrane helix</keyword>
<dbReference type="PANTHER" id="PTHR13887">
    <property type="entry name" value="GLUTATHIONE S-TRANSFERASE KAPPA"/>
    <property type="match status" value="1"/>
</dbReference>
<dbReference type="RefSeq" id="WP_073482112.1">
    <property type="nucleotide sequence ID" value="NZ_FQVN01000003.1"/>
</dbReference>
<feature type="domain" description="Thioredoxin" evidence="8">
    <location>
        <begin position="41"/>
        <end position="239"/>
    </location>
</feature>
<gene>
    <name evidence="9" type="ORF">SAMN05444320_103546</name>
</gene>
<dbReference type="GO" id="GO:0016491">
    <property type="term" value="F:oxidoreductase activity"/>
    <property type="evidence" value="ECO:0007669"/>
    <property type="project" value="UniProtKB-KW"/>
</dbReference>
<dbReference type="SUPFAM" id="SSF52833">
    <property type="entry name" value="Thioredoxin-like"/>
    <property type="match status" value="1"/>
</dbReference>
<dbReference type="InterPro" id="IPR012336">
    <property type="entry name" value="Thioredoxin-like_fold"/>
</dbReference>
<dbReference type="InterPro" id="IPR036249">
    <property type="entry name" value="Thioredoxin-like_sf"/>
</dbReference>
<evidence type="ECO:0000256" key="3">
    <source>
        <dbReference type="ARBA" id="ARBA00023002"/>
    </source>
</evidence>
<dbReference type="OrthoDB" id="117402at2"/>
<evidence type="ECO:0000313" key="10">
    <source>
        <dbReference type="Proteomes" id="UP000184501"/>
    </source>
</evidence>